<evidence type="ECO:0000259" key="2">
    <source>
        <dbReference type="Pfam" id="PF09361"/>
    </source>
</evidence>
<dbReference type="RefSeq" id="WP_259449861.1">
    <property type="nucleotide sequence ID" value="NZ_CP119520.1"/>
</dbReference>
<feature type="domain" description="Phasin" evidence="2">
    <location>
        <begin position="15"/>
        <end position="98"/>
    </location>
</feature>
<evidence type="ECO:0000256" key="1">
    <source>
        <dbReference type="SAM" id="MobiDB-lite"/>
    </source>
</evidence>
<name>A0ABT2C052_9BURK</name>
<proteinExistence type="predicted"/>
<dbReference type="Proteomes" id="UP001165263">
    <property type="component" value="Unassembled WGS sequence"/>
</dbReference>
<evidence type="ECO:0000313" key="3">
    <source>
        <dbReference type="EMBL" id="MCS0630762.1"/>
    </source>
</evidence>
<dbReference type="InterPro" id="IPR018968">
    <property type="entry name" value="Phasin"/>
</dbReference>
<reference evidence="3" key="1">
    <citation type="submission" date="2022-08" db="EMBL/GenBank/DDBJ databases">
        <title>Reclassification of Massilia species as members of the genera Telluria, Duganella, Pseudoduganella, Mokoshia gen. nov. and Zemynaea gen. nov. using orthogonal and non-orthogonal genome-based approaches.</title>
        <authorList>
            <person name="Bowman J.P."/>
        </authorList>
    </citation>
    <scope>NUCLEOTIDE SEQUENCE</scope>
    <source>
        <strain evidence="3">LMG 11547</strain>
    </source>
</reference>
<comment type="caution">
    <text evidence="3">The sequence shown here is derived from an EMBL/GenBank/DDBJ whole genome shotgun (WGS) entry which is preliminary data.</text>
</comment>
<keyword evidence="4" id="KW-1185">Reference proteome</keyword>
<sequence length="285" mass="29629">MTSFSEQLSAVRKSQWEAQLDVFRALSQRALDSAEQLIALNMKTSRASVEQATGTFKQLLEITNPRDLIAIGSSAQGQWQQFFSYGRELLGIAAGTHERSWSTQAPLQLVPAATANIPTSVPQILEQAAIATAEATTVSSEIARAAADTGSALAEAALDAGKQAVAAVEAAPAAPQAEAQSELKAPEPITTTVTEAVAAEPEAPAADPVETAIADDVPHAKAKPLAKALNKVAPKPAGAEHPIASTVPLEAGPHVELPIVTPTESTPPLRVVTHGGKTSRTPRKK</sequence>
<protein>
    <submittedName>
        <fullName evidence="3">Phasin family protein</fullName>
    </submittedName>
</protein>
<feature type="region of interest" description="Disordered" evidence="1">
    <location>
        <begin position="259"/>
        <end position="285"/>
    </location>
</feature>
<organism evidence="3 4">
    <name type="scientific">Telluria mixta</name>
    <dbReference type="NCBI Taxonomy" id="34071"/>
    <lineage>
        <taxon>Bacteria</taxon>
        <taxon>Pseudomonadati</taxon>
        <taxon>Pseudomonadota</taxon>
        <taxon>Betaproteobacteria</taxon>
        <taxon>Burkholderiales</taxon>
        <taxon>Oxalobacteraceae</taxon>
        <taxon>Telluria group</taxon>
        <taxon>Telluria</taxon>
    </lineage>
</organism>
<accession>A0ABT2C052</accession>
<evidence type="ECO:0000313" key="4">
    <source>
        <dbReference type="Proteomes" id="UP001165263"/>
    </source>
</evidence>
<dbReference type="EMBL" id="JANUHC010000005">
    <property type="protein sequence ID" value="MCS0630762.1"/>
    <property type="molecule type" value="Genomic_DNA"/>
</dbReference>
<gene>
    <name evidence="3" type="ORF">NX786_15605</name>
</gene>
<dbReference type="Pfam" id="PF09361">
    <property type="entry name" value="Phasin_2"/>
    <property type="match status" value="1"/>
</dbReference>